<sequence length="229" mass="25593">MFIKIEVVSAQGRGLGSRHGLSTWALDMGYQFFIGCTTVYGRLVMAGRLMEVFQKLPLLWTMTRPTVIPANAHPRSLPEPAHESTPITSPRSLRQLSIFFFGATCFLASTAITRRAIYRRKLRISPKFYEPNTNPHEHFSPMMDAVQALNMATINVFSFGIMAAGGTLWAFDISGLKEMQTALRGRLGYDSFDRRHLDSLAHPDKPSNSAIAMNGKEASESDKPRKTPR</sequence>
<evidence type="ECO:0000256" key="1">
    <source>
        <dbReference type="ARBA" id="ARBA00022692"/>
    </source>
</evidence>
<reference evidence="7" key="1">
    <citation type="journal article" date="2020" name="Stud. Mycol.">
        <title>101 Dothideomycetes genomes: A test case for predicting lifestyles and emergence of pathogens.</title>
        <authorList>
            <person name="Haridas S."/>
            <person name="Albert R."/>
            <person name="Binder M."/>
            <person name="Bloem J."/>
            <person name="LaButti K."/>
            <person name="Salamov A."/>
            <person name="Andreopoulos B."/>
            <person name="Baker S."/>
            <person name="Barry K."/>
            <person name="Bills G."/>
            <person name="Bluhm B."/>
            <person name="Cannon C."/>
            <person name="Castanera R."/>
            <person name="Culley D."/>
            <person name="Daum C."/>
            <person name="Ezra D."/>
            <person name="Gonzalez J."/>
            <person name="Henrissat B."/>
            <person name="Kuo A."/>
            <person name="Liang C."/>
            <person name="Lipzen A."/>
            <person name="Lutzoni F."/>
            <person name="Magnuson J."/>
            <person name="Mondo S."/>
            <person name="Nolan M."/>
            <person name="Ohm R."/>
            <person name="Pangilinan J."/>
            <person name="Park H.-J."/>
            <person name="Ramirez L."/>
            <person name="Alfaro M."/>
            <person name="Sun H."/>
            <person name="Tritt A."/>
            <person name="Yoshinaga Y."/>
            <person name="Zwiers L.-H."/>
            <person name="Turgeon B."/>
            <person name="Goodwin S."/>
            <person name="Spatafora J."/>
            <person name="Crous P."/>
            <person name="Grigoriev I."/>
        </authorList>
    </citation>
    <scope>NUCLEOTIDE SEQUENCE [LARGE SCALE GENOMIC DNA]</scope>
    <source>
        <strain evidence="7">CBS 304.66</strain>
    </source>
</reference>
<accession>A0A9P4NCZ1</accession>
<evidence type="ECO:0000313" key="7">
    <source>
        <dbReference type="Proteomes" id="UP000800093"/>
    </source>
</evidence>
<dbReference type="GO" id="GO:0016020">
    <property type="term" value="C:membrane"/>
    <property type="evidence" value="ECO:0007669"/>
    <property type="project" value="UniProtKB-SubCell"/>
</dbReference>
<evidence type="ECO:0000256" key="3">
    <source>
        <dbReference type="ARBA" id="ARBA00023136"/>
    </source>
</evidence>
<keyword evidence="2 4" id="KW-1133">Transmembrane helix</keyword>
<comment type="subcellular location">
    <subcellularLocation>
        <location evidence="4">Membrane</location>
        <topology evidence="4">Multi-pass membrane protein</topology>
    </subcellularLocation>
</comment>
<keyword evidence="3 4" id="KW-0472">Membrane</keyword>
<proteinExistence type="inferred from homology"/>
<dbReference type="PANTHER" id="PTHR39136:SF1">
    <property type="entry name" value="ALTERED INHERITANCE OF MITOCHONDRIA PROTEIN 11"/>
    <property type="match status" value="1"/>
</dbReference>
<dbReference type="Proteomes" id="UP000800093">
    <property type="component" value="Unassembled WGS sequence"/>
</dbReference>
<evidence type="ECO:0000256" key="4">
    <source>
        <dbReference type="RuleBase" id="RU367098"/>
    </source>
</evidence>
<feature type="region of interest" description="Disordered" evidence="5">
    <location>
        <begin position="198"/>
        <end position="229"/>
    </location>
</feature>
<evidence type="ECO:0000256" key="2">
    <source>
        <dbReference type="ARBA" id="ARBA00022989"/>
    </source>
</evidence>
<feature type="compositionally biased region" description="Basic and acidic residues" evidence="5">
    <location>
        <begin position="217"/>
        <end position="229"/>
    </location>
</feature>
<dbReference type="AlphaFoldDB" id="A0A9P4NCZ1"/>
<feature type="transmembrane region" description="Helical" evidence="4">
    <location>
        <begin position="148"/>
        <end position="171"/>
    </location>
</feature>
<dbReference type="PANTHER" id="PTHR39136">
    <property type="entry name" value="ALTERED INHERITANCE OF MITOCHONDRIA PROTEIN 11"/>
    <property type="match status" value="1"/>
</dbReference>
<name>A0A9P4NCZ1_9PLEO</name>
<comment type="caution">
    <text evidence="6">The sequence shown here is derived from an EMBL/GenBank/DDBJ whole genome shotgun (WGS) entry which is preliminary data.</text>
</comment>
<keyword evidence="1 4" id="KW-0812">Transmembrane</keyword>
<evidence type="ECO:0000313" key="6">
    <source>
        <dbReference type="EMBL" id="KAF2271002.1"/>
    </source>
</evidence>
<organism evidence="6 7">
    <name type="scientific">Lojkania enalia</name>
    <dbReference type="NCBI Taxonomy" id="147567"/>
    <lineage>
        <taxon>Eukaryota</taxon>
        <taxon>Fungi</taxon>
        <taxon>Dikarya</taxon>
        <taxon>Ascomycota</taxon>
        <taxon>Pezizomycotina</taxon>
        <taxon>Dothideomycetes</taxon>
        <taxon>Pleosporomycetidae</taxon>
        <taxon>Pleosporales</taxon>
        <taxon>Pleosporales incertae sedis</taxon>
        <taxon>Lojkania</taxon>
    </lineage>
</organism>
<gene>
    <name evidence="4" type="primary">AIM11</name>
    <name evidence="6" type="ORF">CC78DRAFT_538696</name>
</gene>
<comment type="similarity">
    <text evidence="4">Belongs to the AIM11 family.</text>
</comment>
<protein>
    <recommendedName>
        <fullName evidence="4">Altered inheritance of mitochondria protein 11</fullName>
    </recommendedName>
</protein>
<evidence type="ECO:0000256" key="5">
    <source>
        <dbReference type="SAM" id="MobiDB-lite"/>
    </source>
</evidence>
<keyword evidence="7" id="KW-1185">Reference proteome</keyword>
<dbReference type="GO" id="GO:0005739">
    <property type="term" value="C:mitochondrion"/>
    <property type="evidence" value="ECO:0007669"/>
    <property type="project" value="TreeGrafter"/>
</dbReference>
<dbReference type="EMBL" id="ML986578">
    <property type="protein sequence ID" value="KAF2271002.1"/>
    <property type="molecule type" value="Genomic_DNA"/>
</dbReference>
<dbReference type="OrthoDB" id="3558022at2759"/>
<dbReference type="InterPro" id="IPR038814">
    <property type="entry name" value="AIM11"/>
</dbReference>
<feature type="transmembrane region" description="Helical" evidence="4">
    <location>
        <begin position="96"/>
        <end position="117"/>
    </location>
</feature>